<keyword evidence="1" id="KW-0472">Membrane</keyword>
<evidence type="ECO:0000256" key="1">
    <source>
        <dbReference type="SAM" id="Phobius"/>
    </source>
</evidence>
<feature type="transmembrane region" description="Helical" evidence="1">
    <location>
        <begin position="12"/>
        <end position="35"/>
    </location>
</feature>
<dbReference type="AlphaFoldDB" id="A0A0R1YWZ9"/>
<evidence type="ECO:0000313" key="3">
    <source>
        <dbReference type="Proteomes" id="UP000051957"/>
    </source>
</evidence>
<feature type="transmembrane region" description="Helical" evidence="1">
    <location>
        <begin position="41"/>
        <end position="61"/>
    </location>
</feature>
<name>A0A0R1YWZ9_9LACO</name>
<keyword evidence="1" id="KW-1133">Transmembrane helix</keyword>
<dbReference type="Proteomes" id="UP000051957">
    <property type="component" value="Unassembled WGS sequence"/>
</dbReference>
<reference evidence="2 3" key="1">
    <citation type="journal article" date="2015" name="Genome Announc.">
        <title>Expanding the biotechnology potential of lactobacilli through comparative genomics of 213 strains and associated genera.</title>
        <authorList>
            <person name="Sun Z."/>
            <person name="Harris H.M."/>
            <person name="McCann A."/>
            <person name="Guo C."/>
            <person name="Argimon S."/>
            <person name="Zhang W."/>
            <person name="Yang X."/>
            <person name="Jeffery I.B."/>
            <person name="Cooney J.C."/>
            <person name="Kagawa T.F."/>
            <person name="Liu W."/>
            <person name="Song Y."/>
            <person name="Salvetti E."/>
            <person name="Wrobel A."/>
            <person name="Rasinkangas P."/>
            <person name="Parkhill J."/>
            <person name="Rea M.C."/>
            <person name="O'Sullivan O."/>
            <person name="Ritari J."/>
            <person name="Douillard F.P."/>
            <person name="Paul Ross R."/>
            <person name="Yang R."/>
            <person name="Briner A.E."/>
            <person name="Felis G.E."/>
            <person name="de Vos W.M."/>
            <person name="Barrangou R."/>
            <person name="Klaenhammer T.R."/>
            <person name="Caufield P.W."/>
            <person name="Cui Y."/>
            <person name="Zhang H."/>
            <person name="O'Toole P.W."/>
        </authorList>
    </citation>
    <scope>NUCLEOTIDE SEQUENCE [LARGE SCALE GENOMIC DNA]</scope>
    <source>
        <strain evidence="2 3">DSM 5707</strain>
    </source>
</reference>
<organism evidence="2 3">
    <name type="scientific">Lentilactobacillus parabuchneri DSM 5707 = NBRC 107865</name>
    <dbReference type="NCBI Taxonomy" id="1423784"/>
    <lineage>
        <taxon>Bacteria</taxon>
        <taxon>Bacillati</taxon>
        <taxon>Bacillota</taxon>
        <taxon>Bacilli</taxon>
        <taxon>Lactobacillales</taxon>
        <taxon>Lactobacillaceae</taxon>
        <taxon>Lentilactobacillus</taxon>
    </lineage>
</organism>
<proteinExistence type="predicted"/>
<accession>A0A0R1YWZ9</accession>
<protein>
    <submittedName>
        <fullName evidence="2">Uncharacterized protein</fullName>
    </submittedName>
</protein>
<evidence type="ECO:0000313" key="2">
    <source>
        <dbReference type="EMBL" id="KRM46786.1"/>
    </source>
</evidence>
<dbReference type="EMBL" id="AZGK01000004">
    <property type="protein sequence ID" value="KRM46786.1"/>
    <property type="molecule type" value="Genomic_DNA"/>
</dbReference>
<keyword evidence="1" id="KW-0812">Transmembrane</keyword>
<gene>
    <name evidence="2" type="ORF">FC51_GL001697</name>
</gene>
<feature type="transmembrane region" description="Helical" evidence="1">
    <location>
        <begin position="73"/>
        <end position="94"/>
    </location>
</feature>
<comment type="caution">
    <text evidence="2">The sequence shown here is derived from an EMBL/GenBank/DDBJ whole genome shotgun (WGS) entry which is preliminary data.</text>
</comment>
<sequence>MMFLKTRYQFKTQLTLFSVFCCLVLVGLPVAVWGMNTPDQIQYSLLAIIALYFWSSEILKLSDPVPAYKWPLLIRNVCVICLLILFAYSLVSIISK</sequence>
<dbReference type="PATRIC" id="fig|1423784.4.peg.1732"/>